<proteinExistence type="predicted"/>
<gene>
    <name evidence="1" type="ORF">XTPLMG730_3381</name>
</gene>
<accession>A0A0K3A1Z2</accession>
<dbReference type="Proteomes" id="UP000045978">
    <property type="component" value="Unassembled WGS sequence"/>
</dbReference>
<name>A0A0K3A1Z2_9XANT</name>
<organism evidence="1 2">
    <name type="scientific">Xanthomonas graminis pv. phlei</name>
    <dbReference type="NCBI Taxonomy" id="487906"/>
    <lineage>
        <taxon>Bacteria</taxon>
        <taxon>Pseudomonadati</taxon>
        <taxon>Pseudomonadota</taxon>
        <taxon>Gammaproteobacteria</taxon>
        <taxon>Lysobacterales</taxon>
        <taxon>Lysobacteraceae</taxon>
        <taxon>Xanthomonas</taxon>
        <taxon>Xanthomonas translucens group</taxon>
        <taxon>Xanthomonas graminis</taxon>
    </lineage>
</organism>
<dbReference type="AlphaFoldDB" id="A0A0K3A1Z2"/>
<evidence type="ECO:0000313" key="2">
    <source>
        <dbReference type="Proteomes" id="UP000045978"/>
    </source>
</evidence>
<sequence>MGKQQAAASVRARQQAEQLIRQAIAQGLAMPIDG</sequence>
<dbReference type="EMBL" id="CXOJ01000090">
    <property type="protein sequence ID" value="CTP92111.1"/>
    <property type="molecule type" value="Genomic_DNA"/>
</dbReference>
<evidence type="ECO:0000313" key="1">
    <source>
        <dbReference type="EMBL" id="CTP92111.1"/>
    </source>
</evidence>
<protein>
    <submittedName>
        <fullName evidence="1">Uncharacterized protein</fullName>
    </submittedName>
</protein>
<reference evidence="1 2" key="1">
    <citation type="submission" date="2015-07" db="EMBL/GenBank/DDBJ databases">
        <authorList>
            <person name="Noorani M."/>
        </authorList>
    </citation>
    <scope>NUCLEOTIDE SEQUENCE [LARGE SCALE GENOMIC DNA]</scope>
    <source>
        <strain evidence="1">LMG730</strain>
    </source>
</reference>